<organism evidence="2 3">
    <name type="scientific">Pisolithus microcarpus 441</name>
    <dbReference type="NCBI Taxonomy" id="765257"/>
    <lineage>
        <taxon>Eukaryota</taxon>
        <taxon>Fungi</taxon>
        <taxon>Dikarya</taxon>
        <taxon>Basidiomycota</taxon>
        <taxon>Agaricomycotina</taxon>
        <taxon>Agaricomycetes</taxon>
        <taxon>Agaricomycetidae</taxon>
        <taxon>Boletales</taxon>
        <taxon>Sclerodermatineae</taxon>
        <taxon>Pisolithaceae</taxon>
        <taxon>Pisolithus</taxon>
    </lineage>
</organism>
<proteinExistence type="predicted"/>
<evidence type="ECO:0000256" key="1">
    <source>
        <dbReference type="SAM" id="MobiDB-lite"/>
    </source>
</evidence>
<dbReference type="EMBL" id="KN833687">
    <property type="protein sequence ID" value="KIK30119.1"/>
    <property type="molecule type" value="Genomic_DNA"/>
</dbReference>
<sequence length="70" mass="7904">MRLRGVEKDDMLQLATYRSLQPTACRDAICSSRRFSVTYAPSKRPPTVEAGSRCLSHGPSTDTNCSRRQW</sequence>
<gene>
    <name evidence="2" type="ORF">PISMIDRAFT_671174</name>
</gene>
<accession>A0A0C9ZVR9</accession>
<reference evidence="2 3" key="1">
    <citation type="submission" date="2014-04" db="EMBL/GenBank/DDBJ databases">
        <authorList>
            <consortium name="DOE Joint Genome Institute"/>
            <person name="Kuo A."/>
            <person name="Kohler A."/>
            <person name="Costa M.D."/>
            <person name="Nagy L.G."/>
            <person name="Floudas D."/>
            <person name="Copeland A."/>
            <person name="Barry K.W."/>
            <person name="Cichocki N."/>
            <person name="Veneault-Fourrey C."/>
            <person name="LaButti K."/>
            <person name="Lindquist E.A."/>
            <person name="Lipzen A."/>
            <person name="Lundell T."/>
            <person name="Morin E."/>
            <person name="Murat C."/>
            <person name="Sun H."/>
            <person name="Tunlid A."/>
            <person name="Henrissat B."/>
            <person name="Grigoriev I.V."/>
            <person name="Hibbett D.S."/>
            <person name="Martin F."/>
            <person name="Nordberg H.P."/>
            <person name="Cantor M.N."/>
            <person name="Hua S.X."/>
        </authorList>
    </citation>
    <scope>NUCLEOTIDE SEQUENCE [LARGE SCALE GENOMIC DNA]</scope>
    <source>
        <strain evidence="2 3">441</strain>
    </source>
</reference>
<feature type="compositionally biased region" description="Polar residues" evidence="1">
    <location>
        <begin position="58"/>
        <end position="70"/>
    </location>
</feature>
<evidence type="ECO:0000313" key="3">
    <source>
        <dbReference type="Proteomes" id="UP000054018"/>
    </source>
</evidence>
<dbReference type="Proteomes" id="UP000054018">
    <property type="component" value="Unassembled WGS sequence"/>
</dbReference>
<evidence type="ECO:0000313" key="2">
    <source>
        <dbReference type="EMBL" id="KIK30119.1"/>
    </source>
</evidence>
<keyword evidence="3" id="KW-1185">Reference proteome</keyword>
<dbReference type="HOGENOM" id="CLU_2758765_0_0_1"/>
<name>A0A0C9ZVR9_9AGAM</name>
<dbReference type="AlphaFoldDB" id="A0A0C9ZVR9"/>
<protein>
    <submittedName>
        <fullName evidence="2">Uncharacterized protein</fullName>
    </submittedName>
</protein>
<feature type="region of interest" description="Disordered" evidence="1">
    <location>
        <begin position="41"/>
        <end position="70"/>
    </location>
</feature>
<reference evidence="3" key="2">
    <citation type="submission" date="2015-01" db="EMBL/GenBank/DDBJ databases">
        <title>Evolutionary Origins and Diversification of the Mycorrhizal Mutualists.</title>
        <authorList>
            <consortium name="DOE Joint Genome Institute"/>
            <consortium name="Mycorrhizal Genomics Consortium"/>
            <person name="Kohler A."/>
            <person name="Kuo A."/>
            <person name="Nagy L.G."/>
            <person name="Floudas D."/>
            <person name="Copeland A."/>
            <person name="Barry K.W."/>
            <person name="Cichocki N."/>
            <person name="Veneault-Fourrey C."/>
            <person name="LaButti K."/>
            <person name="Lindquist E.A."/>
            <person name="Lipzen A."/>
            <person name="Lundell T."/>
            <person name="Morin E."/>
            <person name="Murat C."/>
            <person name="Riley R."/>
            <person name="Ohm R."/>
            <person name="Sun H."/>
            <person name="Tunlid A."/>
            <person name="Henrissat B."/>
            <person name="Grigoriev I.V."/>
            <person name="Hibbett D.S."/>
            <person name="Martin F."/>
        </authorList>
    </citation>
    <scope>NUCLEOTIDE SEQUENCE [LARGE SCALE GENOMIC DNA]</scope>
    <source>
        <strain evidence="3">441</strain>
    </source>
</reference>